<dbReference type="OrthoDB" id="9876900at2759"/>
<sequence length="300" mass="34040">MFMKGRHETPDFRPKIQRGRELKDVPEFQKAYKYMSLGLQKSGFLQKVLAAEPEAGGASALVQLNNGHVSFISQMAQTAFRSDVYLNRAALGAIGRSECLNGPGLALSNGIDSSASYLKTDLRYLQVINEDIQVTMLLAKNGWRRLYSEYSAIQTAGSTDFRGWIAQGTLYTAYMCRTAVYDSLVFLWTGYYALTGRKLIDVCALDIIALEIIPPCYNYLRSWRPLPTVSWTTVFHLCYRVIGPGYRVYTLLTPLKDDWALSSTHPDRRMSKLQSEPELAFVYLWSKQEVMEYGEERVTV</sequence>
<dbReference type="EMBL" id="LFMY01000017">
    <property type="protein sequence ID" value="OKL55773.1"/>
    <property type="molecule type" value="Genomic_DNA"/>
</dbReference>
<comment type="caution">
    <text evidence="1">The sequence shown here is derived from an EMBL/GenBank/DDBJ whole genome shotgun (WGS) entry which is preliminary data.</text>
</comment>
<dbReference type="RefSeq" id="XP_020115894.1">
    <property type="nucleotide sequence ID" value="XM_020263946.1"/>
</dbReference>
<accession>A0A225AAQ8</accession>
<evidence type="ECO:0000313" key="2">
    <source>
        <dbReference type="Proteomes" id="UP000214365"/>
    </source>
</evidence>
<dbReference type="AlphaFoldDB" id="A0A225AAQ8"/>
<dbReference type="STRING" id="1441469.A0A225AAQ8"/>
<protein>
    <submittedName>
        <fullName evidence="1">Uncharacterized protein</fullName>
    </submittedName>
</protein>
<name>A0A225AAQ8_TALAT</name>
<gene>
    <name evidence="1" type="ORF">UA08_08897</name>
</gene>
<keyword evidence="2" id="KW-1185">Reference proteome</keyword>
<proteinExistence type="predicted"/>
<organism evidence="1 2">
    <name type="scientific">Talaromyces atroroseus</name>
    <dbReference type="NCBI Taxonomy" id="1441469"/>
    <lineage>
        <taxon>Eukaryota</taxon>
        <taxon>Fungi</taxon>
        <taxon>Dikarya</taxon>
        <taxon>Ascomycota</taxon>
        <taxon>Pezizomycotina</taxon>
        <taxon>Eurotiomycetes</taxon>
        <taxon>Eurotiomycetidae</taxon>
        <taxon>Eurotiales</taxon>
        <taxon>Trichocomaceae</taxon>
        <taxon>Talaromyces</taxon>
        <taxon>Talaromyces sect. Trachyspermi</taxon>
    </lineage>
</organism>
<dbReference type="Proteomes" id="UP000214365">
    <property type="component" value="Unassembled WGS sequence"/>
</dbReference>
<evidence type="ECO:0000313" key="1">
    <source>
        <dbReference type="EMBL" id="OKL55773.1"/>
    </source>
</evidence>
<dbReference type="GeneID" id="31008653"/>
<reference evidence="1 2" key="1">
    <citation type="submission" date="2015-06" db="EMBL/GenBank/DDBJ databases">
        <title>Talaromyces atroroseus IBT 11181 draft genome.</title>
        <authorList>
            <person name="Rasmussen K.B."/>
            <person name="Rasmussen S."/>
            <person name="Petersen B."/>
            <person name="Sicheritz-Ponten T."/>
            <person name="Mortensen U.H."/>
            <person name="Thrane U."/>
        </authorList>
    </citation>
    <scope>NUCLEOTIDE SEQUENCE [LARGE SCALE GENOMIC DNA]</scope>
    <source>
        <strain evidence="1 2">IBT 11181</strain>
    </source>
</reference>